<feature type="domain" description="BZIP" evidence="2">
    <location>
        <begin position="231"/>
        <end position="279"/>
    </location>
</feature>
<evidence type="ECO:0000313" key="3">
    <source>
        <dbReference type="EMBL" id="TRX89046.1"/>
    </source>
</evidence>
<dbReference type="Gene3D" id="1.20.5.170">
    <property type="match status" value="1"/>
</dbReference>
<feature type="region of interest" description="Disordered" evidence="1">
    <location>
        <begin position="1"/>
        <end position="22"/>
    </location>
</feature>
<dbReference type="GO" id="GO:0003700">
    <property type="term" value="F:DNA-binding transcription factor activity"/>
    <property type="evidence" value="ECO:0007669"/>
    <property type="project" value="InterPro"/>
</dbReference>
<feature type="compositionally biased region" description="Basic and acidic residues" evidence="1">
    <location>
        <begin position="203"/>
        <end position="234"/>
    </location>
</feature>
<name>A0A553HMA6_9PEZI</name>
<dbReference type="SUPFAM" id="SSF57959">
    <property type="entry name" value="Leucine zipper domain"/>
    <property type="match status" value="1"/>
</dbReference>
<dbReference type="PANTHER" id="PTHR40618:SF1">
    <property type="entry name" value="B-ZIP TRANSCRIPTION FACTOR (EUROFUNG)"/>
    <property type="match status" value="1"/>
</dbReference>
<evidence type="ECO:0000313" key="4">
    <source>
        <dbReference type="Proteomes" id="UP000319160"/>
    </source>
</evidence>
<dbReference type="InterPro" id="IPR046347">
    <property type="entry name" value="bZIP_sf"/>
</dbReference>
<reference evidence="4" key="1">
    <citation type="submission" date="2019-06" db="EMBL/GenBank/DDBJ databases">
        <title>Draft genome sequence of the griseofulvin-producing fungus Xylaria cubensis strain G536.</title>
        <authorList>
            <person name="Mead M.E."/>
            <person name="Raja H.A."/>
            <person name="Steenwyk J.L."/>
            <person name="Knowles S.L."/>
            <person name="Oberlies N.H."/>
            <person name="Rokas A."/>
        </authorList>
    </citation>
    <scope>NUCLEOTIDE SEQUENCE [LARGE SCALE GENOMIC DNA]</scope>
    <source>
        <strain evidence="4">G536</strain>
    </source>
</reference>
<dbReference type="Proteomes" id="UP000319160">
    <property type="component" value="Unassembled WGS sequence"/>
</dbReference>
<dbReference type="AlphaFoldDB" id="A0A553HMA6"/>
<feature type="compositionally biased region" description="Polar residues" evidence="1">
    <location>
        <begin position="336"/>
        <end position="355"/>
    </location>
</feature>
<keyword evidence="4" id="KW-1185">Reference proteome</keyword>
<dbReference type="EMBL" id="VFLP01000075">
    <property type="protein sequence ID" value="TRX89046.1"/>
    <property type="molecule type" value="Genomic_DNA"/>
</dbReference>
<dbReference type="OrthoDB" id="3555317at2759"/>
<feature type="region of interest" description="Disordered" evidence="1">
    <location>
        <begin position="311"/>
        <end position="355"/>
    </location>
</feature>
<evidence type="ECO:0000259" key="2">
    <source>
        <dbReference type="Pfam" id="PF00170"/>
    </source>
</evidence>
<sequence>MSHPGDNDINLGSINNHPQHPYHITHLRPHPQAQPQFLRHGQHQPQHHYLGQVPPFDSNDNGNDNTNINTYGSNIPPYQSVFPVTPSHTRSTFDFSVPSYTAAPSGALVNQLPQEQDTSSTGATVLPHKLAWGPQQQHAERDPTAGASSSQSAMRYIKGPLDVLNAEQYDDGRYSRRPGKSEAHVFATTTVTPNPKKRGRKALQTERSEPTEEVKRARGRPRLETGDHQDMKERRKEQIRLAQRAYRNRKETAITDLEAKVAGLEASNAEIHATFQSLLMEYVEKNSISARIPELGRRLRQFQAVLAQRCSDETAPQSDEVTADVQPPAGRALRTDPQSNSQSVSDGPTEPATQQSRQLLGGLIVTHEPEPQATTSQELVHTLDTSQEDENYTFVKMPNSENASFGYNLGFMDGSVQAQWSLPHWDSLPMLASGAFLEKTFGRKLHRRTTEKAVRLLSMENPPYDIMHRAFGFVRNYVSLEDIRQRAKATLSRSADEDLNNYVQPFHQIGGSGTHFTGDPKAISYPGGSPFLTTGFGMGPFTQRSTAARDDFLEDLQRTRFPGWQGEWFDSYQVEQFLAQRLINLPQDGDGYVEIPPGELYDNPLHTTKSNSPQVSAIRGPTLDFDGSSSTTERTSMQSTEQTMTENTPYQPSVSVSGIDSILSIPTTTDLWASGSISPDFLATMSGNMSSILAYHNTSFSDPSHFGYSSSTMSLGNGKNRNKRVWFSVEKFIDSLGSRGMCIGRGPAFRKTDIVAAFWEAVKPGPE</sequence>
<organism evidence="3 4">
    <name type="scientific">Xylaria flabelliformis</name>
    <dbReference type="NCBI Taxonomy" id="2512241"/>
    <lineage>
        <taxon>Eukaryota</taxon>
        <taxon>Fungi</taxon>
        <taxon>Dikarya</taxon>
        <taxon>Ascomycota</taxon>
        <taxon>Pezizomycotina</taxon>
        <taxon>Sordariomycetes</taxon>
        <taxon>Xylariomycetidae</taxon>
        <taxon>Xylariales</taxon>
        <taxon>Xylariaceae</taxon>
        <taxon>Xylaria</taxon>
    </lineage>
</organism>
<protein>
    <recommendedName>
        <fullName evidence="2">BZIP domain-containing protein</fullName>
    </recommendedName>
</protein>
<dbReference type="CDD" id="cd14688">
    <property type="entry name" value="bZIP_YAP"/>
    <property type="match status" value="1"/>
</dbReference>
<proteinExistence type="predicted"/>
<dbReference type="PANTHER" id="PTHR40618">
    <property type="entry name" value="B-ZIP TRANSCRIPTION FACTOR (EUROFUNG)-RELATED"/>
    <property type="match status" value="1"/>
</dbReference>
<dbReference type="Pfam" id="PF00170">
    <property type="entry name" value="bZIP_1"/>
    <property type="match status" value="1"/>
</dbReference>
<gene>
    <name evidence="3" type="ORF">FHL15_010065</name>
</gene>
<evidence type="ECO:0000256" key="1">
    <source>
        <dbReference type="SAM" id="MobiDB-lite"/>
    </source>
</evidence>
<feature type="compositionally biased region" description="Polar residues" evidence="1">
    <location>
        <begin position="627"/>
        <end position="652"/>
    </location>
</feature>
<feature type="region of interest" description="Disordered" evidence="1">
    <location>
        <begin position="611"/>
        <end position="652"/>
    </location>
</feature>
<feature type="region of interest" description="Disordered" evidence="1">
    <location>
        <begin position="132"/>
        <end position="152"/>
    </location>
</feature>
<feature type="region of interest" description="Disordered" evidence="1">
    <location>
        <begin position="190"/>
        <end position="234"/>
    </location>
</feature>
<accession>A0A553HMA6</accession>
<dbReference type="InterPro" id="IPR004827">
    <property type="entry name" value="bZIP"/>
</dbReference>
<feature type="region of interest" description="Disordered" evidence="1">
    <location>
        <begin position="35"/>
        <end position="67"/>
    </location>
</feature>
<comment type="caution">
    <text evidence="3">The sequence shown here is derived from an EMBL/GenBank/DDBJ whole genome shotgun (WGS) entry which is preliminary data.</text>
</comment>